<name>A0A7C4E248_CALS0</name>
<comment type="caution">
    <text evidence="2">The sequence shown here is derived from an EMBL/GenBank/DDBJ whole genome shotgun (WGS) entry which is preliminary data.</text>
</comment>
<sequence length="134" mass="15535">MIEKPVEPENVLIFDWRHTRMGGITSVYVVCFTCYRPLRPDYSRSSKAGTHGEKFYIHPSQHDIQHITLVSSNTGNKHYSVSDARLEQLASHIFQKWLKTGKLPDFEDFEEAFNSYMASKCYKRGESGVSHEKF</sequence>
<evidence type="ECO:0000313" key="1">
    <source>
        <dbReference type="EMBL" id="HGL40832.1"/>
    </source>
</evidence>
<accession>A0A7C4E248</accession>
<dbReference type="AlphaFoldDB" id="A0A7C4E248"/>
<organism evidence="2">
    <name type="scientific">Caldiarchaeum subterraneum</name>
    <dbReference type="NCBI Taxonomy" id="311458"/>
    <lineage>
        <taxon>Archaea</taxon>
        <taxon>Nitrososphaerota</taxon>
        <taxon>Candidatus Caldarchaeales</taxon>
        <taxon>Candidatus Caldarchaeaceae</taxon>
        <taxon>Candidatus Caldarchaeum</taxon>
    </lineage>
</organism>
<reference evidence="2" key="1">
    <citation type="journal article" date="2020" name="mSystems">
        <title>Genome- and Community-Level Interaction Insights into Carbon Utilization and Element Cycling Functions of Hydrothermarchaeota in Hydrothermal Sediment.</title>
        <authorList>
            <person name="Zhou Z."/>
            <person name="Liu Y."/>
            <person name="Xu W."/>
            <person name="Pan J."/>
            <person name="Luo Z.H."/>
            <person name="Li M."/>
        </authorList>
    </citation>
    <scope>NUCLEOTIDE SEQUENCE [LARGE SCALE GENOMIC DNA]</scope>
    <source>
        <strain evidence="2">SpSt-613</strain>
        <strain evidence="1">SpSt-669</strain>
    </source>
</reference>
<protein>
    <submittedName>
        <fullName evidence="2">Uncharacterized protein</fullName>
    </submittedName>
</protein>
<evidence type="ECO:0000313" key="2">
    <source>
        <dbReference type="EMBL" id="HGN90542.1"/>
    </source>
</evidence>
<gene>
    <name evidence="2" type="ORF">ENT82_05380</name>
    <name evidence="1" type="ORF">ENU43_04115</name>
</gene>
<dbReference type="EMBL" id="DTAD01000058">
    <property type="protein sequence ID" value="HGN90542.1"/>
    <property type="molecule type" value="Genomic_DNA"/>
</dbReference>
<proteinExistence type="predicted"/>
<dbReference type="EMBL" id="DTCM01000053">
    <property type="protein sequence ID" value="HGL40832.1"/>
    <property type="molecule type" value="Genomic_DNA"/>
</dbReference>